<dbReference type="GO" id="GO:0000139">
    <property type="term" value="C:Golgi membrane"/>
    <property type="evidence" value="ECO:0007669"/>
    <property type="project" value="GOC"/>
</dbReference>
<evidence type="ECO:0000256" key="1">
    <source>
        <dbReference type="ARBA" id="ARBA00022468"/>
    </source>
</evidence>
<dbReference type="Gene3D" id="1.10.220.150">
    <property type="entry name" value="Arf GTPase activating protein"/>
    <property type="match status" value="1"/>
</dbReference>
<sequence length="242" mass="26176">MPPITCMDRDTVAKLRALPGNDRCIDCDRRNPEWASVKLGIFVCLDCSGIHRSLGTHVSFVRSVQMDSWSTEQIAMMTVGGGNDACKAFLSKHGIDTKPSFTGEKRYIQQKYDTPVGQLYQKVIKARVKGEPEPTELELPELQIKGDSNSNGSTSNSNSNNNTSSNNYNAIRGGTVGAPPVKIMDGFGSSPHPFEPANNDQAKDNGVKKILGFGVAAVGAFATIGMTLRNKQRKKGKLSGRV</sequence>
<keyword evidence="7" id="KW-1133">Transmembrane helix</keyword>
<evidence type="ECO:0000256" key="7">
    <source>
        <dbReference type="SAM" id="Phobius"/>
    </source>
</evidence>
<dbReference type="EMBL" id="HBIX01007150">
    <property type="protein sequence ID" value="CAE0712854.1"/>
    <property type="molecule type" value="Transcribed_RNA"/>
</dbReference>
<dbReference type="GO" id="GO:0048205">
    <property type="term" value="P:COPI coating of Golgi vesicle"/>
    <property type="evidence" value="ECO:0007669"/>
    <property type="project" value="TreeGrafter"/>
</dbReference>
<dbReference type="GO" id="GO:0005096">
    <property type="term" value="F:GTPase activator activity"/>
    <property type="evidence" value="ECO:0007669"/>
    <property type="project" value="UniProtKB-KW"/>
</dbReference>
<dbReference type="PRINTS" id="PR00405">
    <property type="entry name" value="REVINTRACTNG"/>
</dbReference>
<evidence type="ECO:0000256" key="6">
    <source>
        <dbReference type="SAM" id="MobiDB-lite"/>
    </source>
</evidence>
<keyword evidence="4" id="KW-0862">Zinc</keyword>
<dbReference type="PROSITE" id="PS50115">
    <property type="entry name" value="ARFGAP"/>
    <property type="match status" value="1"/>
</dbReference>
<keyword evidence="7" id="KW-0472">Membrane</keyword>
<keyword evidence="3 5" id="KW-0863">Zinc-finger</keyword>
<name>A0A7S4AEB2_9STRA</name>
<dbReference type="InterPro" id="IPR001164">
    <property type="entry name" value="ArfGAP_dom"/>
</dbReference>
<evidence type="ECO:0000256" key="2">
    <source>
        <dbReference type="ARBA" id="ARBA00022723"/>
    </source>
</evidence>
<evidence type="ECO:0000256" key="3">
    <source>
        <dbReference type="ARBA" id="ARBA00022771"/>
    </source>
</evidence>
<dbReference type="Pfam" id="PF01412">
    <property type="entry name" value="ArfGap"/>
    <property type="match status" value="1"/>
</dbReference>
<feature type="transmembrane region" description="Helical" evidence="7">
    <location>
        <begin position="210"/>
        <end position="228"/>
    </location>
</feature>
<proteinExistence type="predicted"/>
<evidence type="ECO:0000256" key="4">
    <source>
        <dbReference type="ARBA" id="ARBA00022833"/>
    </source>
</evidence>
<gene>
    <name evidence="9" type="ORF">PAUS00366_LOCUS5606</name>
</gene>
<dbReference type="AlphaFoldDB" id="A0A7S4AEB2"/>
<organism evidence="9">
    <name type="scientific">Pseudo-nitzschia australis</name>
    <dbReference type="NCBI Taxonomy" id="44445"/>
    <lineage>
        <taxon>Eukaryota</taxon>
        <taxon>Sar</taxon>
        <taxon>Stramenopiles</taxon>
        <taxon>Ochrophyta</taxon>
        <taxon>Bacillariophyta</taxon>
        <taxon>Bacillariophyceae</taxon>
        <taxon>Bacillariophycidae</taxon>
        <taxon>Bacillariales</taxon>
        <taxon>Bacillariaceae</taxon>
        <taxon>Pseudo-nitzschia</taxon>
    </lineage>
</organism>
<dbReference type="SUPFAM" id="SSF57863">
    <property type="entry name" value="ArfGap/RecO-like zinc finger"/>
    <property type="match status" value="1"/>
</dbReference>
<reference evidence="9" key="1">
    <citation type="submission" date="2021-01" db="EMBL/GenBank/DDBJ databases">
        <authorList>
            <person name="Corre E."/>
            <person name="Pelletier E."/>
            <person name="Niang G."/>
            <person name="Scheremetjew M."/>
            <person name="Finn R."/>
            <person name="Kale V."/>
            <person name="Holt S."/>
            <person name="Cochrane G."/>
            <person name="Meng A."/>
            <person name="Brown T."/>
            <person name="Cohen L."/>
        </authorList>
    </citation>
    <scope>NUCLEOTIDE SEQUENCE</scope>
    <source>
        <strain evidence="9">10249 10 AB</strain>
    </source>
</reference>
<evidence type="ECO:0000256" key="5">
    <source>
        <dbReference type="PROSITE-ProRule" id="PRU00288"/>
    </source>
</evidence>
<dbReference type="PANTHER" id="PTHR45686:SF18">
    <property type="entry name" value="ADP-RIBOSYLATION FACTOR GTPASE-ACTIVATING PROTEIN GCS1"/>
    <property type="match status" value="1"/>
</dbReference>
<evidence type="ECO:0000259" key="8">
    <source>
        <dbReference type="PROSITE" id="PS50115"/>
    </source>
</evidence>
<evidence type="ECO:0000313" key="9">
    <source>
        <dbReference type="EMBL" id="CAE0712854.1"/>
    </source>
</evidence>
<keyword evidence="2" id="KW-0479">Metal-binding</keyword>
<keyword evidence="1" id="KW-0343">GTPase activation</keyword>
<keyword evidence="7" id="KW-0812">Transmembrane</keyword>
<feature type="domain" description="Arf-GAP" evidence="8">
    <location>
        <begin position="9"/>
        <end position="122"/>
    </location>
</feature>
<dbReference type="SMART" id="SM00105">
    <property type="entry name" value="ArfGap"/>
    <property type="match status" value="1"/>
</dbReference>
<accession>A0A7S4AEB2</accession>
<feature type="compositionally biased region" description="Low complexity" evidence="6">
    <location>
        <begin position="148"/>
        <end position="169"/>
    </location>
</feature>
<dbReference type="GO" id="GO:0008270">
    <property type="term" value="F:zinc ion binding"/>
    <property type="evidence" value="ECO:0007669"/>
    <property type="project" value="UniProtKB-KW"/>
</dbReference>
<protein>
    <recommendedName>
        <fullName evidence="8">Arf-GAP domain-containing protein</fullName>
    </recommendedName>
</protein>
<dbReference type="PANTHER" id="PTHR45686">
    <property type="entry name" value="ADP-RIBOSYLATION FACTOR GTPASE ACTIVATING PROTEIN 3, ISOFORM H-RELATED"/>
    <property type="match status" value="1"/>
</dbReference>
<dbReference type="InterPro" id="IPR037278">
    <property type="entry name" value="ARFGAP/RecO"/>
</dbReference>
<dbReference type="InterPro" id="IPR038508">
    <property type="entry name" value="ArfGAP_dom_sf"/>
</dbReference>
<feature type="region of interest" description="Disordered" evidence="6">
    <location>
        <begin position="130"/>
        <end position="201"/>
    </location>
</feature>
<dbReference type="CDD" id="cd08830">
    <property type="entry name" value="ArfGap_ArfGap1"/>
    <property type="match status" value="1"/>
</dbReference>